<dbReference type="EMBL" id="BKCP01011070">
    <property type="protein sequence ID" value="GER54392.1"/>
    <property type="molecule type" value="Genomic_DNA"/>
</dbReference>
<evidence type="ECO:0000313" key="11">
    <source>
        <dbReference type="EMBL" id="GER54392.1"/>
    </source>
</evidence>
<gene>
    <name evidence="11" type="ORF">STAS_31966</name>
</gene>
<evidence type="ECO:0000256" key="7">
    <source>
        <dbReference type="ARBA" id="ARBA00023242"/>
    </source>
</evidence>
<feature type="region of interest" description="Disordered" evidence="9">
    <location>
        <begin position="156"/>
        <end position="203"/>
    </location>
</feature>
<comment type="similarity">
    <text evidence="2">Belongs to the TALE/BELL homeobox family.</text>
</comment>
<feature type="compositionally biased region" description="Basic and acidic residues" evidence="9">
    <location>
        <begin position="176"/>
        <end position="192"/>
    </location>
</feature>
<dbReference type="AlphaFoldDB" id="A0A5A7RAA4"/>
<dbReference type="PROSITE" id="PS50071">
    <property type="entry name" value="HOMEOBOX_2"/>
    <property type="match status" value="1"/>
</dbReference>
<proteinExistence type="inferred from homology"/>
<feature type="DNA-binding region" description="Homeobox" evidence="8">
    <location>
        <begin position="86"/>
        <end position="148"/>
    </location>
</feature>
<dbReference type="PANTHER" id="PTHR11850">
    <property type="entry name" value="HOMEOBOX PROTEIN TRANSCRIPTION FACTORS"/>
    <property type="match status" value="1"/>
</dbReference>
<evidence type="ECO:0000259" key="10">
    <source>
        <dbReference type="PROSITE" id="PS50071"/>
    </source>
</evidence>
<keyword evidence="5 8" id="KW-0371">Homeobox</keyword>
<evidence type="ECO:0000256" key="6">
    <source>
        <dbReference type="ARBA" id="ARBA00023163"/>
    </source>
</evidence>
<dbReference type="GO" id="GO:0005634">
    <property type="term" value="C:nucleus"/>
    <property type="evidence" value="ECO:0007669"/>
    <property type="project" value="UniProtKB-SubCell"/>
</dbReference>
<evidence type="ECO:0000313" key="12">
    <source>
        <dbReference type="Proteomes" id="UP000325081"/>
    </source>
</evidence>
<evidence type="ECO:0000256" key="4">
    <source>
        <dbReference type="ARBA" id="ARBA00023125"/>
    </source>
</evidence>
<keyword evidence="12" id="KW-1185">Reference proteome</keyword>
<sequence>MQAAIAAFESVAGLSNAAPFANLALKSMSKHFKCLKTAITDQLQFASKSHGKTNFDRNETQRLENSGKVSYGQQRSFGSGFMDPPMWRPQRGLPEHAVTVLRSWLFEHFLHPYPTDTDKVMLAKQTGLSRNQVSNWFINARVRLWKPMVEEIHTLETRQQGQNSSEQSPNNSSNRPVEHENQSKRTREDITEAQRPNHGSIKSPYDNILPNNNNSNNHHQLHVAMGSSGGNSGVSLTLGLHQNGPGLLDSYAIHAARRLGLESQPGEEYVVSGFTAHDSRFRREVMDGQQIMHDFVG</sequence>
<comment type="subcellular location">
    <subcellularLocation>
        <location evidence="1 8">Nucleus</location>
    </subcellularLocation>
</comment>
<accession>A0A5A7RAA4</accession>
<comment type="caution">
    <text evidence="11">The sequence shown here is derived from an EMBL/GenBank/DDBJ whole genome shotgun (WGS) entry which is preliminary data.</text>
</comment>
<evidence type="ECO:0000256" key="8">
    <source>
        <dbReference type="PROSITE-ProRule" id="PRU00108"/>
    </source>
</evidence>
<protein>
    <submittedName>
        <fullName evidence="11">BEL1-like homeodomain protein</fullName>
    </submittedName>
</protein>
<keyword evidence="3" id="KW-0805">Transcription regulation</keyword>
<keyword evidence="6" id="KW-0804">Transcription</keyword>
<name>A0A5A7RAA4_STRAF</name>
<dbReference type="Gene3D" id="1.10.10.60">
    <property type="entry name" value="Homeodomain-like"/>
    <property type="match status" value="1"/>
</dbReference>
<dbReference type="SMART" id="SM00389">
    <property type="entry name" value="HOX"/>
    <property type="match status" value="1"/>
</dbReference>
<feature type="domain" description="Homeobox" evidence="10">
    <location>
        <begin position="84"/>
        <end position="147"/>
    </location>
</feature>
<organism evidence="11 12">
    <name type="scientific">Striga asiatica</name>
    <name type="common">Asiatic witchweed</name>
    <name type="synonym">Buchnera asiatica</name>
    <dbReference type="NCBI Taxonomy" id="4170"/>
    <lineage>
        <taxon>Eukaryota</taxon>
        <taxon>Viridiplantae</taxon>
        <taxon>Streptophyta</taxon>
        <taxon>Embryophyta</taxon>
        <taxon>Tracheophyta</taxon>
        <taxon>Spermatophyta</taxon>
        <taxon>Magnoliopsida</taxon>
        <taxon>eudicotyledons</taxon>
        <taxon>Gunneridae</taxon>
        <taxon>Pentapetalae</taxon>
        <taxon>asterids</taxon>
        <taxon>lamiids</taxon>
        <taxon>Lamiales</taxon>
        <taxon>Orobanchaceae</taxon>
        <taxon>Buchnereae</taxon>
        <taxon>Striga</taxon>
    </lineage>
</organism>
<dbReference type="SUPFAM" id="SSF46689">
    <property type="entry name" value="Homeodomain-like"/>
    <property type="match status" value="1"/>
</dbReference>
<evidence type="ECO:0000256" key="5">
    <source>
        <dbReference type="ARBA" id="ARBA00023155"/>
    </source>
</evidence>
<dbReference type="InterPro" id="IPR008422">
    <property type="entry name" value="KN_HD"/>
</dbReference>
<dbReference type="Proteomes" id="UP000325081">
    <property type="component" value="Unassembled WGS sequence"/>
</dbReference>
<dbReference type="InterPro" id="IPR006563">
    <property type="entry name" value="POX_dom"/>
</dbReference>
<dbReference type="InterPro" id="IPR050224">
    <property type="entry name" value="TALE_homeobox"/>
</dbReference>
<feature type="compositionally biased region" description="Low complexity" evidence="9">
    <location>
        <begin position="159"/>
        <end position="174"/>
    </location>
</feature>
<evidence type="ECO:0000256" key="9">
    <source>
        <dbReference type="SAM" id="MobiDB-lite"/>
    </source>
</evidence>
<dbReference type="Pfam" id="PF05920">
    <property type="entry name" value="Homeobox_KN"/>
    <property type="match status" value="1"/>
</dbReference>
<dbReference type="OrthoDB" id="10056939at2759"/>
<dbReference type="InterPro" id="IPR009057">
    <property type="entry name" value="Homeodomain-like_sf"/>
</dbReference>
<evidence type="ECO:0000256" key="1">
    <source>
        <dbReference type="ARBA" id="ARBA00004123"/>
    </source>
</evidence>
<dbReference type="GO" id="GO:0003677">
    <property type="term" value="F:DNA binding"/>
    <property type="evidence" value="ECO:0007669"/>
    <property type="project" value="UniProtKB-UniRule"/>
</dbReference>
<dbReference type="GO" id="GO:0006355">
    <property type="term" value="P:regulation of DNA-templated transcription"/>
    <property type="evidence" value="ECO:0007669"/>
    <property type="project" value="InterPro"/>
</dbReference>
<evidence type="ECO:0000256" key="2">
    <source>
        <dbReference type="ARBA" id="ARBA00006454"/>
    </source>
</evidence>
<dbReference type="Pfam" id="PF07526">
    <property type="entry name" value="POX"/>
    <property type="match status" value="1"/>
</dbReference>
<dbReference type="InterPro" id="IPR001356">
    <property type="entry name" value="HD"/>
</dbReference>
<evidence type="ECO:0000256" key="3">
    <source>
        <dbReference type="ARBA" id="ARBA00023015"/>
    </source>
</evidence>
<reference evidence="12" key="1">
    <citation type="journal article" date="2019" name="Curr. Biol.">
        <title>Genome Sequence of Striga asiatica Provides Insight into the Evolution of Plant Parasitism.</title>
        <authorList>
            <person name="Yoshida S."/>
            <person name="Kim S."/>
            <person name="Wafula E.K."/>
            <person name="Tanskanen J."/>
            <person name="Kim Y.M."/>
            <person name="Honaas L."/>
            <person name="Yang Z."/>
            <person name="Spallek T."/>
            <person name="Conn C.E."/>
            <person name="Ichihashi Y."/>
            <person name="Cheong K."/>
            <person name="Cui S."/>
            <person name="Der J.P."/>
            <person name="Gundlach H."/>
            <person name="Jiao Y."/>
            <person name="Hori C."/>
            <person name="Ishida J.K."/>
            <person name="Kasahara H."/>
            <person name="Kiba T."/>
            <person name="Kim M.S."/>
            <person name="Koo N."/>
            <person name="Laohavisit A."/>
            <person name="Lee Y.H."/>
            <person name="Lumba S."/>
            <person name="McCourt P."/>
            <person name="Mortimer J.C."/>
            <person name="Mutuku J.M."/>
            <person name="Nomura T."/>
            <person name="Sasaki-Sekimoto Y."/>
            <person name="Seto Y."/>
            <person name="Wang Y."/>
            <person name="Wakatake T."/>
            <person name="Sakakibara H."/>
            <person name="Demura T."/>
            <person name="Yamaguchi S."/>
            <person name="Yoneyama K."/>
            <person name="Manabe R.I."/>
            <person name="Nelson D.C."/>
            <person name="Schulman A.H."/>
            <person name="Timko M.P."/>
            <person name="dePamphilis C.W."/>
            <person name="Choi D."/>
            <person name="Shirasu K."/>
        </authorList>
    </citation>
    <scope>NUCLEOTIDE SEQUENCE [LARGE SCALE GENOMIC DNA]</scope>
    <source>
        <strain evidence="12">cv. UVA1</strain>
    </source>
</reference>
<keyword evidence="4 8" id="KW-0238">DNA-binding</keyword>
<dbReference type="CDD" id="cd00086">
    <property type="entry name" value="homeodomain"/>
    <property type="match status" value="1"/>
</dbReference>
<dbReference type="FunFam" id="1.10.10.60:FF:000117">
    <property type="entry name" value="BEL1-like homeodomain protein 9"/>
    <property type="match status" value="1"/>
</dbReference>
<keyword evidence="7 8" id="KW-0539">Nucleus</keyword>